<dbReference type="Pfam" id="PF14534">
    <property type="entry name" value="DUF4440"/>
    <property type="match status" value="1"/>
</dbReference>
<sequence>MSRKQTRIAVLCYGCLAIVAVWLAFSGGESARSAPPARDGQPVIAVTGAAPDDRPTDKESVQKALDGFVAAFRSGDAKAVAGSWTTEGEYTDDEGTTYRGRAALEKAYTEFFAKNKGHALEVEVDAVRFPSKETAVVEGHFKLRKAKGAELIVSKCSLLYAREDGAWRIAIAREWASDGLTLRDLEWLIGTWEAKRTGVTVSTKYEWTANKAFIRCTFSVVQDGATHTGTQMIVRDPATGELQQWTFEDSGGIGSADITRDGKKWVITARGTAPDGRALTATNIMTPIDADTFMFHSVERTVNGEEQPDLPPIKVTRVKTKP</sequence>
<evidence type="ECO:0000259" key="1">
    <source>
        <dbReference type="Pfam" id="PF14534"/>
    </source>
</evidence>
<dbReference type="Gene3D" id="3.10.450.50">
    <property type="match status" value="1"/>
</dbReference>
<feature type="domain" description="DUF4440" evidence="1">
    <location>
        <begin position="65"/>
        <end position="169"/>
    </location>
</feature>
<dbReference type="RefSeq" id="WP_210655628.1">
    <property type="nucleotide sequence ID" value="NZ_JAGKQQ010000001.1"/>
</dbReference>
<dbReference type="Proteomes" id="UP000676565">
    <property type="component" value="Unassembled WGS sequence"/>
</dbReference>
<dbReference type="SUPFAM" id="SSF54427">
    <property type="entry name" value="NTF2-like"/>
    <property type="match status" value="1"/>
</dbReference>
<accession>A0ABS5BUK9</accession>
<dbReference type="InterPro" id="IPR011944">
    <property type="entry name" value="Steroid_delta5-4_isomerase"/>
</dbReference>
<organism evidence="2 3">
    <name type="scientific">Gemmata palustris</name>
    <dbReference type="NCBI Taxonomy" id="2822762"/>
    <lineage>
        <taxon>Bacteria</taxon>
        <taxon>Pseudomonadati</taxon>
        <taxon>Planctomycetota</taxon>
        <taxon>Planctomycetia</taxon>
        <taxon>Gemmatales</taxon>
        <taxon>Gemmataceae</taxon>
        <taxon>Gemmata</taxon>
    </lineage>
</organism>
<dbReference type="InterPro" id="IPR027843">
    <property type="entry name" value="DUF4440"/>
</dbReference>
<comment type="caution">
    <text evidence="2">The sequence shown here is derived from an EMBL/GenBank/DDBJ whole genome shotgun (WGS) entry which is preliminary data.</text>
</comment>
<name>A0ABS5BUK9_9BACT</name>
<proteinExistence type="predicted"/>
<reference evidence="2 3" key="1">
    <citation type="submission" date="2021-04" db="EMBL/GenBank/DDBJ databases">
        <authorList>
            <person name="Ivanova A."/>
        </authorList>
    </citation>
    <scope>NUCLEOTIDE SEQUENCE [LARGE SCALE GENOMIC DNA]</scope>
    <source>
        <strain evidence="2 3">G18</strain>
    </source>
</reference>
<dbReference type="NCBIfam" id="TIGR02246">
    <property type="entry name" value="SgcJ/EcaC family oxidoreductase"/>
    <property type="match status" value="1"/>
</dbReference>
<dbReference type="EMBL" id="JAGKQQ010000001">
    <property type="protein sequence ID" value="MBP3956990.1"/>
    <property type="molecule type" value="Genomic_DNA"/>
</dbReference>
<evidence type="ECO:0000313" key="2">
    <source>
        <dbReference type="EMBL" id="MBP3956990.1"/>
    </source>
</evidence>
<dbReference type="InterPro" id="IPR032710">
    <property type="entry name" value="NTF2-like_dom_sf"/>
</dbReference>
<protein>
    <submittedName>
        <fullName evidence="2">SgcJ/EcaC family oxidoreductase</fullName>
    </submittedName>
</protein>
<gene>
    <name evidence="2" type="ORF">J8F10_17105</name>
</gene>
<keyword evidence="3" id="KW-1185">Reference proteome</keyword>
<evidence type="ECO:0000313" key="3">
    <source>
        <dbReference type="Proteomes" id="UP000676565"/>
    </source>
</evidence>